<evidence type="ECO:0000313" key="3">
    <source>
        <dbReference type="Proteomes" id="UP000464314"/>
    </source>
</evidence>
<proteinExistence type="predicted"/>
<dbReference type="RefSeq" id="WP_161836688.1">
    <property type="nucleotide sequence ID" value="NZ_CP048000.1"/>
</dbReference>
<feature type="domain" description="DUF4474" evidence="1">
    <location>
        <begin position="3"/>
        <end position="220"/>
    </location>
</feature>
<sequence>MYGWQSECGYCMLYDEGSAGFSMIIDCEPVYFKYGGKKWLIEFWKGQYGMTSGCEIGIYTTTGPILNIPGVFNGTFYNCASKEDHLPLAFSLKKNGKELFHRKELHWWLTGFRLGEFSWPHELTVDIQITLKDKEMLDAFVGGMLKTGYFMSDLNISGTTVSFVYATPHSEQPRTRTAYIEDYMQTNNIRNCTAYNMATSTYNNTVSKLKYVRYAAPKLYHRIINIGSTKEIFKSYEIIRKYLDLKEPVRNIDKKNGIFLHELPEENNQSTGAVTYPTVSEQDIPDTEQDIPNIEQGIPSIEQDIPNIEQGIPISGLGIPQEDSKFTK</sequence>
<dbReference type="Pfam" id="PF14751">
    <property type="entry name" value="DUF4474"/>
    <property type="match status" value="1"/>
</dbReference>
<dbReference type="EMBL" id="CP048000">
    <property type="protein sequence ID" value="QHQ59852.1"/>
    <property type="molecule type" value="Genomic_DNA"/>
</dbReference>
<dbReference type="Proteomes" id="UP000464314">
    <property type="component" value="Chromosome"/>
</dbReference>
<reference evidence="2 3" key="1">
    <citation type="submission" date="2020-01" db="EMBL/GenBank/DDBJ databases">
        <title>Genome analysis of Anaerocolumna sp. CBA3638.</title>
        <authorList>
            <person name="Kim J."/>
            <person name="Roh S.W."/>
        </authorList>
    </citation>
    <scope>NUCLEOTIDE SEQUENCE [LARGE SCALE GENOMIC DNA]</scope>
    <source>
        <strain evidence="2 3">CBA3638</strain>
    </source>
</reference>
<dbReference type="InterPro" id="IPR029322">
    <property type="entry name" value="DUF4474"/>
</dbReference>
<accession>A0A6P1TID6</accession>
<evidence type="ECO:0000259" key="1">
    <source>
        <dbReference type="Pfam" id="PF14751"/>
    </source>
</evidence>
<protein>
    <submittedName>
        <fullName evidence="2">DUF4474 domain-containing protein</fullName>
    </submittedName>
</protein>
<dbReference type="AlphaFoldDB" id="A0A6P1TID6"/>
<dbReference type="KEGG" id="anr:Ana3638_02770"/>
<name>A0A6P1TID6_9FIRM</name>
<keyword evidence="3" id="KW-1185">Reference proteome</keyword>
<organism evidence="2 3">
    <name type="scientific">Anaerocolumna sedimenticola</name>
    <dbReference type="NCBI Taxonomy" id="2696063"/>
    <lineage>
        <taxon>Bacteria</taxon>
        <taxon>Bacillati</taxon>
        <taxon>Bacillota</taxon>
        <taxon>Clostridia</taxon>
        <taxon>Lachnospirales</taxon>
        <taxon>Lachnospiraceae</taxon>
        <taxon>Anaerocolumna</taxon>
    </lineage>
</organism>
<evidence type="ECO:0000313" key="2">
    <source>
        <dbReference type="EMBL" id="QHQ59852.1"/>
    </source>
</evidence>
<gene>
    <name evidence="2" type="ORF">Ana3638_02770</name>
</gene>